<keyword evidence="5" id="KW-0413">Isomerase</keyword>
<feature type="compositionally biased region" description="Low complexity" evidence="6">
    <location>
        <begin position="441"/>
        <end position="466"/>
    </location>
</feature>
<evidence type="ECO:0000256" key="3">
    <source>
        <dbReference type="ARBA" id="ARBA00013194"/>
    </source>
</evidence>
<keyword evidence="4" id="KW-0697">Rotamase</keyword>
<dbReference type="GO" id="GO:0016018">
    <property type="term" value="F:cyclosporin A binding"/>
    <property type="evidence" value="ECO:0007669"/>
    <property type="project" value="TreeGrafter"/>
</dbReference>
<organism evidence="8 9">
    <name type="scientific">Protea cynaroides</name>
    <dbReference type="NCBI Taxonomy" id="273540"/>
    <lineage>
        <taxon>Eukaryota</taxon>
        <taxon>Viridiplantae</taxon>
        <taxon>Streptophyta</taxon>
        <taxon>Embryophyta</taxon>
        <taxon>Tracheophyta</taxon>
        <taxon>Spermatophyta</taxon>
        <taxon>Magnoliopsida</taxon>
        <taxon>Proteales</taxon>
        <taxon>Proteaceae</taxon>
        <taxon>Protea</taxon>
    </lineage>
</organism>
<dbReference type="EC" id="5.2.1.8" evidence="3"/>
<dbReference type="InterPro" id="IPR002130">
    <property type="entry name" value="Cyclophilin-type_PPIase_dom"/>
</dbReference>
<evidence type="ECO:0000256" key="4">
    <source>
        <dbReference type="ARBA" id="ARBA00023110"/>
    </source>
</evidence>
<dbReference type="PANTHER" id="PTHR11071:SF447">
    <property type="entry name" value="PEPTIDYL-PROLYL CIS-TRANS ISOMERASE CYP63"/>
    <property type="match status" value="1"/>
</dbReference>
<feature type="compositionally biased region" description="Basic and acidic residues" evidence="6">
    <location>
        <begin position="567"/>
        <end position="581"/>
    </location>
</feature>
<dbReference type="OrthoDB" id="1933488at2759"/>
<feature type="domain" description="PPIase cyclophilin-type" evidence="7">
    <location>
        <begin position="57"/>
        <end position="221"/>
    </location>
</feature>
<dbReference type="GO" id="GO:0005737">
    <property type="term" value="C:cytoplasm"/>
    <property type="evidence" value="ECO:0007669"/>
    <property type="project" value="TreeGrafter"/>
</dbReference>
<dbReference type="Proteomes" id="UP001141806">
    <property type="component" value="Unassembled WGS sequence"/>
</dbReference>
<evidence type="ECO:0000256" key="6">
    <source>
        <dbReference type="SAM" id="MobiDB-lite"/>
    </source>
</evidence>
<name>A0A9Q0QRA3_9MAGN</name>
<dbReference type="FunFam" id="2.40.100.10:FF:000022">
    <property type="entry name" value="Peptidyl-prolyl cis-trans isomerase CYP95"/>
    <property type="match status" value="1"/>
</dbReference>
<dbReference type="InterPro" id="IPR029000">
    <property type="entry name" value="Cyclophilin-like_dom_sf"/>
</dbReference>
<evidence type="ECO:0000256" key="1">
    <source>
        <dbReference type="ARBA" id="ARBA00000971"/>
    </source>
</evidence>
<evidence type="ECO:0000259" key="7">
    <source>
        <dbReference type="PROSITE" id="PS50072"/>
    </source>
</evidence>
<dbReference type="PROSITE" id="PS00170">
    <property type="entry name" value="CSA_PPIASE_1"/>
    <property type="match status" value="1"/>
</dbReference>
<comment type="catalytic activity">
    <reaction evidence="1">
        <text>[protein]-peptidylproline (omega=180) = [protein]-peptidylproline (omega=0)</text>
        <dbReference type="Rhea" id="RHEA:16237"/>
        <dbReference type="Rhea" id="RHEA-COMP:10747"/>
        <dbReference type="Rhea" id="RHEA-COMP:10748"/>
        <dbReference type="ChEBI" id="CHEBI:83833"/>
        <dbReference type="ChEBI" id="CHEBI:83834"/>
        <dbReference type="EC" id="5.2.1.8"/>
    </reaction>
</comment>
<evidence type="ECO:0000313" key="9">
    <source>
        <dbReference type="Proteomes" id="UP001141806"/>
    </source>
</evidence>
<keyword evidence="9" id="KW-1185">Reference proteome</keyword>
<evidence type="ECO:0000256" key="2">
    <source>
        <dbReference type="ARBA" id="ARBA00007365"/>
    </source>
</evidence>
<accession>A0A9Q0QRA3</accession>
<feature type="compositionally biased region" description="Polar residues" evidence="6">
    <location>
        <begin position="507"/>
        <end position="526"/>
    </location>
</feature>
<evidence type="ECO:0000256" key="5">
    <source>
        <dbReference type="ARBA" id="ARBA00023235"/>
    </source>
</evidence>
<feature type="compositionally biased region" description="Low complexity" evidence="6">
    <location>
        <begin position="345"/>
        <end position="361"/>
    </location>
</feature>
<dbReference type="Pfam" id="PF00160">
    <property type="entry name" value="Pro_isomerase"/>
    <property type="match status" value="1"/>
</dbReference>
<dbReference type="PRINTS" id="PR00153">
    <property type="entry name" value="CSAPPISMRASE"/>
</dbReference>
<feature type="compositionally biased region" description="Basic and acidic residues" evidence="6">
    <location>
        <begin position="638"/>
        <end position="660"/>
    </location>
</feature>
<feature type="compositionally biased region" description="Basic residues" evidence="6">
    <location>
        <begin position="582"/>
        <end position="604"/>
    </location>
</feature>
<dbReference type="PANTHER" id="PTHR11071">
    <property type="entry name" value="PEPTIDYL-PROLYL CIS-TRANS ISOMERASE"/>
    <property type="match status" value="1"/>
</dbReference>
<feature type="compositionally biased region" description="Low complexity" evidence="6">
    <location>
        <begin position="285"/>
        <end position="300"/>
    </location>
</feature>
<feature type="compositionally biased region" description="Basic residues" evidence="6">
    <location>
        <begin position="303"/>
        <end position="344"/>
    </location>
</feature>
<gene>
    <name evidence="8" type="ORF">NE237_015505</name>
</gene>
<feature type="compositionally biased region" description="Basic residues" evidence="6">
    <location>
        <begin position="249"/>
        <end position="266"/>
    </location>
</feature>
<reference evidence="8" key="1">
    <citation type="journal article" date="2023" name="Plant J.">
        <title>The genome of the king protea, Protea cynaroides.</title>
        <authorList>
            <person name="Chang J."/>
            <person name="Duong T.A."/>
            <person name="Schoeman C."/>
            <person name="Ma X."/>
            <person name="Roodt D."/>
            <person name="Barker N."/>
            <person name="Li Z."/>
            <person name="Van de Peer Y."/>
            <person name="Mizrachi E."/>
        </authorList>
    </citation>
    <scope>NUCLEOTIDE SEQUENCE</scope>
    <source>
        <tissue evidence="8">Young leaves</tissue>
    </source>
</reference>
<feature type="region of interest" description="Disordered" evidence="6">
    <location>
        <begin position="225"/>
        <end position="720"/>
    </location>
</feature>
<sequence>MIHPKRSQNSVWREDSSREAQMDALPWDDQMAEEAPLILGSICGVGKMVKKKNPLVFLDISIDGDPGERIVIELFADVVPKTAENFRALCTGEKDIGISTGKPLHYKGTIFHRIIKGFMAQGGDFSKRDGTGGESIYGGKFADENFKLLHDVPGLLSMANAGKNTNGSQFFITFKPVRHLDGKHVVFGKVVQGMDTVKKIEHVGTEQGKPSAPVKILDCGEYSGIDKEKRKNKPGKTASSDEGADGRGRGKHKKSLKDRRKRKRRYSSSDSDSSDTDSDSHSSDSDSYSDSSMSESSSSGYERRRRKKKLSKRDRHHHGKKRRDRRRDKKHRQRDKRSKRRYKRSSGSSSESETDDTSGSSLDDEKINQRGKRSTPAVLVKEAILDQQKKEELKTIEEHSSHEEGEFSRENGDFLNNGLEKKTKSDKTMNQHPDSDDNSNKSRSLSRSSKRSPAISPKGNASMSPKRSPRKSPRMRSISRSPARRSNGNNRASSSRSPIRSPARKTPQPSASNRGMSLTRSPSPDGTSKRIRRGRGFSERYSYARRYRTPSPEHSPPRFHRYGGRNVPDRYRDRNYTERSPPRRNRSPPRGRSPLRYRNSRRSPSRSISRSPVGFRGRGRDRSRSPRRSRSPVNERPAMSDKLRLRLGPRDDGHLPEKGRSRSNSRSRSSSHSRSSADAGPGKRGDKAGSQSPSGSRSSSPGGRKGLVSYGDASPEGGTR</sequence>
<comment type="similarity">
    <text evidence="2">Belongs to the cyclophilin-type PPIase family.</text>
</comment>
<dbReference type="GO" id="GO:0003755">
    <property type="term" value="F:peptidyl-prolyl cis-trans isomerase activity"/>
    <property type="evidence" value="ECO:0007669"/>
    <property type="project" value="UniProtKB-KW"/>
</dbReference>
<feature type="compositionally biased region" description="Basic and acidic residues" evidence="6">
    <location>
        <begin position="383"/>
        <end position="412"/>
    </location>
</feature>
<dbReference type="GO" id="GO:0006457">
    <property type="term" value="P:protein folding"/>
    <property type="evidence" value="ECO:0007669"/>
    <property type="project" value="InterPro"/>
</dbReference>
<dbReference type="AlphaFoldDB" id="A0A9Q0QRA3"/>
<dbReference type="SUPFAM" id="SSF50891">
    <property type="entry name" value="Cyclophilin-like"/>
    <property type="match status" value="1"/>
</dbReference>
<dbReference type="Gene3D" id="2.40.100.10">
    <property type="entry name" value="Cyclophilin-like"/>
    <property type="match status" value="1"/>
</dbReference>
<dbReference type="InterPro" id="IPR020892">
    <property type="entry name" value="Cyclophilin-type_PPIase_CS"/>
</dbReference>
<feature type="compositionally biased region" description="Basic and acidic residues" evidence="6">
    <location>
        <begin position="419"/>
        <end position="440"/>
    </location>
</feature>
<evidence type="ECO:0000313" key="8">
    <source>
        <dbReference type="EMBL" id="KAJ4968804.1"/>
    </source>
</evidence>
<comment type="caution">
    <text evidence="8">The sequence shown here is derived from an EMBL/GenBank/DDBJ whole genome shotgun (WGS) entry which is preliminary data.</text>
</comment>
<dbReference type="CDD" id="cd01926">
    <property type="entry name" value="cyclophilin_ABH_like"/>
    <property type="match status" value="1"/>
</dbReference>
<feature type="compositionally biased region" description="Low complexity" evidence="6">
    <location>
        <begin position="689"/>
        <end position="702"/>
    </location>
</feature>
<dbReference type="PROSITE" id="PS50072">
    <property type="entry name" value="CSA_PPIASE_2"/>
    <property type="match status" value="1"/>
</dbReference>
<dbReference type="EMBL" id="JAMYWD010000006">
    <property type="protein sequence ID" value="KAJ4968804.1"/>
    <property type="molecule type" value="Genomic_DNA"/>
</dbReference>
<proteinExistence type="inferred from homology"/>
<protein>
    <recommendedName>
        <fullName evidence="3">peptidylprolyl isomerase</fullName>
        <ecNumber evidence="3">5.2.1.8</ecNumber>
    </recommendedName>
</protein>
<feature type="compositionally biased region" description="Low complexity" evidence="6">
    <location>
        <begin position="475"/>
        <end position="501"/>
    </location>
</feature>
<feature type="compositionally biased region" description="Basic residues" evidence="6">
    <location>
        <begin position="661"/>
        <end position="671"/>
    </location>
</feature>